<evidence type="ECO:0000259" key="11">
    <source>
        <dbReference type="PROSITE" id="PS50851"/>
    </source>
</evidence>
<feature type="domain" description="Response regulatory" evidence="10">
    <location>
        <begin position="755"/>
        <end position="869"/>
    </location>
</feature>
<reference evidence="13 14" key="1">
    <citation type="submission" date="2020-10" db="EMBL/GenBank/DDBJ databases">
        <title>Complete genome sequence of Paludibaculum fermentans P105T, a facultatively anaerobic acidobacterium capable of dissimilatory Fe(III) reduction.</title>
        <authorList>
            <person name="Dedysh S.N."/>
            <person name="Beletsky A.V."/>
            <person name="Kulichevskaya I.S."/>
            <person name="Mardanov A.V."/>
            <person name="Ravin N.V."/>
        </authorList>
    </citation>
    <scope>NUCLEOTIDE SEQUENCE [LARGE SCALE GENOMIC DNA]</scope>
    <source>
        <strain evidence="13 14">P105</strain>
    </source>
</reference>
<dbReference type="KEGG" id="pfer:IRI77_19755"/>
<dbReference type="InterPro" id="IPR002545">
    <property type="entry name" value="CheW-lke_dom"/>
</dbReference>
<dbReference type="SUPFAM" id="SSF55874">
    <property type="entry name" value="ATPase domain of HSP90 chaperone/DNA topoisomerase II/histidine kinase"/>
    <property type="match status" value="1"/>
</dbReference>
<evidence type="ECO:0000256" key="2">
    <source>
        <dbReference type="ARBA" id="ARBA00012438"/>
    </source>
</evidence>
<dbReference type="Gene3D" id="3.40.50.2300">
    <property type="match status" value="1"/>
</dbReference>
<organism evidence="13 14">
    <name type="scientific">Paludibaculum fermentans</name>
    <dbReference type="NCBI Taxonomy" id="1473598"/>
    <lineage>
        <taxon>Bacteria</taxon>
        <taxon>Pseudomonadati</taxon>
        <taxon>Acidobacteriota</taxon>
        <taxon>Terriglobia</taxon>
        <taxon>Bryobacterales</taxon>
        <taxon>Bryobacteraceae</taxon>
        <taxon>Paludibaculum</taxon>
    </lineage>
</organism>
<dbReference type="InterPro" id="IPR036641">
    <property type="entry name" value="HPT_dom_sf"/>
</dbReference>
<dbReference type="GO" id="GO:0005737">
    <property type="term" value="C:cytoplasm"/>
    <property type="evidence" value="ECO:0007669"/>
    <property type="project" value="InterPro"/>
</dbReference>
<keyword evidence="3 6" id="KW-0597">Phosphoprotein</keyword>
<dbReference type="SUPFAM" id="SSF47226">
    <property type="entry name" value="Histidine-containing phosphotransfer domain, HPT domain"/>
    <property type="match status" value="1"/>
</dbReference>
<dbReference type="InterPro" id="IPR036097">
    <property type="entry name" value="HisK_dim/P_sf"/>
</dbReference>
<dbReference type="InterPro" id="IPR003594">
    <property type="entry name" value="HATPase_dom"/>
</dbReference>
<dbReference type="Proteomes" id="UP000593892">
    <property type="component" value="Chromosome"/>
</dbReference>
<keyword evidence="4" id="KW-0808">Transferase</keyword>
<dbReference type="SUPFAM" id="SSF47384">
    <property type="entry name" value="Homodimeric domain of signal transducing histidine kinase"/>
    <property type="match status" value="1"/>
</dbReference>
<dbReference type="InterPro" id="IPR008207">
    <property type="entry name" value="Sig_transdc_His_kin_Hpt_dom"/>
</dbReference>
<dbReference type="Gene3D" id="2.40.50.180">
    <property type="entry name" value="CheA-289, Domain 4"/>
    <property type="match status" value="1"/>
</dbReference>
<dbReference type="InterPro" id="IPR004358">
    <property type="entry name" value="Sig_transdc_His_kin-like_C"/>
</dbReference>
<dbReference type="Pfam" id="PF01584">
    <property type="entry name" value="CheW"/>
    <property type="match status" value="2"/>
</dbReference>
<dbReference type="InterPro" id="IPR051315">
    <property type="entry name" value="Bact_Chemotaxis_CheA"/>
</dbReference>
<name>A0A7S7NK52_PALFE</name>
<dbReference type="PROSITE" id="PS50851">
    <property type="entry name" value="CHEW"/>
    <property type="match status" value="2"/>
</dbReference>
<feature type="domain" description="Histidine kinase" evidence="9">
    <location>
        <begin position="236"/>
        <end position="445"/>
    </location>
</feature>
<evidence type="ECO:0000313" key="13">
    <source>
        <dbReference type="EMBL" id="QOY85077.1"/>
    </source>
</evidence>
<feature type="compositionally biased region" description="Low complexity" evidence="8">
    <location>
        <begin position="151"/>
        <end position="177"/>
    </location>
</feature>
<dbReference type="InterPro" id="IPR001789">
    <property type="entry name" value="Sig_transdc_resp-reg_receiver"/>
</dbReference>
<evidence type="ECO:0000256" key="7">
    <source>
        <dbReference type="PROSITE-ProRule" id="PRU00169"/>
    </source>
</evidence>
<feature type="domain" description="HPt" evidence="12">
    <location>
        <begin position="1"/>
        <end position="104"/>
    </location>
</feature>
<dbReference type="InterPro" id="IPR036061">
    <property type="entry name" value="CheW-like_dom_sf"/>
</dbReference>
<dbReference type="Pfam" id="PF02895">
    <property type="entry name" value="H-kinase_dim"/>
    <property type="match status" value="1"/>
</dbReference>
<dbReference type="PANTHER" id="PTHR43395:SF1">
    <property type="entry name" value="CHEMOTAXIS PROTEIN CHEA"/>
    <property type="match status" value="1"/>
</dbReference>
<sequence>MMEDQEVIREFLIESNENLARLDNEIVELERRPKDVELLGSIFRTFHTIKGTCSFLGFAHLETVTHAAESLLSKLRAGELDANGHIISLILEVIDAVRAILTAIEVTGEENDCLYSDLTERLKKVYQQQEPSQNGAKAPVAVAAPPPPLPQQKAPEAAPASAEAMPAAPPSYADSAPEQMEPAATTDQQEHSSSVADSAIRVDVVLLDKLMNLVGELVLARNQVLQYNTQNDDASLNSTSQRLNLITTELQEGVMKTRMQPIGVVWNKLPRVVRDIAYSLGKQIRLEMDGTSTELDKTIIEAIKDPLTHLVRNCCDHGVESPAVRVAAGKKPAGVVFLRAYHEGGHVNIEISDDGAGIDLDRLKQKAVERGILRLEQMDRISDREAMNLIFHPGFSTAEQVTKVSGRGVGMDVVRSNIEKIGGLVDVTSRVGFGTTVRLKIPLTLAIIPGLVITSGGERFVIPQVNLLELIRLEGDAGGKQIERIHGTMVYRRREQLLPIAYLNEVLQLRAPENPEAVNIVVLQAEDRQFGLVVDGISDTQEIVVKPLSKQLKGLTAYAGATIMGDGKVVLILDVVGIGQRSGVLTGSAEQNHGESQKSQAAADSQLKRLVLFKAGSLERIAVPLTLVARLEEFRASALENTGGHKVIQYRDSILPLVSLASILEPGMPDDSLSRDPVQAIVFTDRDRSVGVVVDQIIDIVEDSAVIQHRAGRMGLLGSAVVGNNVTDFLDLHAILELTCSDWFEESKPSASMPIVLLADGSAFSRTLLRSDLESAGYRVVEAENEHDVLRTLDQRRIDVIVASMDLPPSGGRSLLQAVREKPGLETLPFLSLTPGEPPAGGNGNCGFEECLKKFDSPSMVRSVARLAAALNELEEVGPGVRR</sequence>
<evidence type="ECO:0000256" key="8">
    <source>
        <dbReference type="SAM" id="MobiDB-lite"/>
    </source>
</evidence>
<dbReference type="Gene3D" id="1.10.287.560">
    <property type="entry name" value="Histidine kinase CheA-like, homodimeric domain"/>
    <property type="match status" value="1"/>
</dbReference>
<dbReference type="InterPro" id="IPR005467">
    <property type="entry name" value="His_kinase_dom"/>
</dbReference>
<evidence type="ECO:0000256" key="1">
    <source>
        <dbReference type="ARBA" id="ARBA00000085"/>
    </source>
</evidence>
<protein>
    <recommendedName>
        <fullName evidence="2">histidine kinase</fullName>
        <ecNumber evidence="2">2.7.13.3</ecNumber>
    </recommendedName>
</protein>
<dbReference type="Gene3D" id="3.30.565.10">
    <property type="entry name" value="Histidine kinase-like ATPase, C-terminal domain"/>
    <property type="match status" value="1"/>
</dbReference>
<evidence type="ECO:0000259" key="10">
    <source>
        <dbReference type="PROSITE" id="PS50110"/>
    </source>
</evidence>
<proteinExistence type="predicted"/>
<feature type="region of interest" description="Disordered" evidence="8">
    <location>
        <begin position="126"/>
        <end position="195"/>
    </location>
</feature>
<evidence type="ECO:0000313" key="14">
    <source>
        <dbReference type="Proteomes" id="UP000593892"/>
    </source>
</evidence>
<dbReference type="Gene3D" id="1.20.120.160">
    <property type="entry name" value="HPT domain"/>
    <property type="match status" value="1"/>
</dbReference>
<dbReference type="Gene3D" id="2.30.30.40">
    <property type="entry name" value="SH3 Domains"/>
    <property type="match status" value="1"/>
</dbReference>
<dbReference type="PROSITE" id="PS50894">
    <property type="entry name" value="HPT"/>
    <property type="match status" value="1"/>
</dbReference>
<accession>A0A7S7NK52</accession>
<dbReference type="PROSITE" id="PS50110">
    <property type="entry name" value="RESPONSE_REGULATORY"/>
    <property type="match status" value="1"/>
</dbReference>
<dbReference type="SMART" id="SM00387">
    <property type="entry name" value="HATPase_c"/>
    <property type="match status" value="1"/>
</dbReference>
<comment type="catalytic activity">
    <reaction evidence="1">
        <text>ATP + protein L-histidine = ADP + protein N-phospho-L-histidine.</text>
        <dbReference type="EC" id="2.7.13.3"/>
    </reaction>
</comment>
<dbReference type="RefSeq" id="WP_194446747.1">
    <property type="nucleotide sequence ID" value="NZ_CP063849.1"/>
</dbReference>
<dbReference type="InterPro" id="IPR037006">
    <property type="entry name" value="CheA-like_homodim_sf"/>
</dbReference>
<dbReference type="InterPro" id="IPR011006">
    <property type="entry name" value="CheY-like_superfamily"/>
</dbReference>
<evidence type="ECO:0000256" key="6">
    <source>
        <dbReference type="PROSITE-ProRule" id="PRU00110"/>
    </source>
</evidence>
<dbReference type="GO" id="GO:0006935">
    <property type="term" value="P:chemotaxis"/>
    <property type="evidence" value="ECO:0007669"/>
    <property type="project" value="InterPro"/>
</dbReference>
<dbReference type="CDD" id="cd16916">
    <property type="entry name" value="HATPase_CheA-like"/>
    <property type="match status" value="1"/>
</dbReference>
<feature type="domain" description="CheW-like" evidence="11">
    <location>
        <begin position="447"/>
        <end position="584"/>
    </location>
</feature>
<comment type="caution">
    <text evidence="7">Lacks conserved residue(s) required for the propagation of feature annotation.</text>
</comment>
<dbReference type="PROSITE" id="PS50109">
    <property type="entry name" value="HIS_KIN"/>
    <property type="match status" value="1"/>
</dbReference>
<dbReference type="Pfam" id="PF01627">
    <property type="entry name" value="Hpt"/>
    <property type="match status" value="1"/>
</dbReference>
<dbReference type="PANTHER" id="PTHR43395">
    <property type="entry name" value="SENSOR HISTIDINE KINASE CHEA"/>
    <property type="match status" value="1"/>
</dbReference>
<dbReference type="Pfam" id="PF00072">
    <property type="entry name" value="Response_reg"/>
    <property type="match status" value="1"/>
</dbReference>
<evidence type="ECO:0000256" key="4">
    <source>
        <dbReference type="ARBA" id="ARBA00022679"/>
    </source>
</evidence>
<dbReference type="SMART" id="SM00260">
    <property type="entry name" value="CheW"/>
    <property type="match status" value="2"/>
</dbReference>
<evidence type="ECO:0000256" key="3">
    <source>
        <dbReference type="ARBA" id="ARBA00022553"/>
    </source>
</evidence>
<dbReference type="EMBL" id="CP063849">
    <property type="protein sequence ID" value="QOY85077.1"/>
    <property type="molecule type" value="Genomic_DNA"/>
</dbReference>
<dbReference type="AlphaFoldDB" id="A0A7S7NK52"/>
<feature type="modified residue" description="Phosphohistidine" evidence="6">
    <location>
        <position position="47"/>
    </location>
</feature>
<dbReference type="InterPro" id="IPR036890">
    <property type="entry name" value="HATPase_C_sf"/>
</dbReference>
<keyword evidence="14" id="KW-1185">Reference proteome</keyword>
<feature type="compositionally biased region" description="Polar residues" evidence="8">
    <location>
        <begin position="185"/>
        <end position="195"/>
    </location>
</feature>
<evidence type="ECO:0000256" key="5">
    <source>
        <dbReference type="ARBA" id="ARBA00022777"/>
    </source>
</evidence>
<dbReference type="EC" id="2.7.13.3" evidence="2"/>
<dbReference type="SMART" id="SM00073">
    <property type="entry name" value="HPT"/>
    <property type="match status" value="1"/>
</dbReference>
<dbReference type="SMART" id="SM00448">
    <property type="entry name" value="REC"/>
    <property type="match status" value="1"/>
</dbReference>
<feature type="domain" description="CheW-like" evidence="11">
    <location>
        <begin position="607"/>
        <end position="741"/>
    </location>
</feature>
<dbReference type="SUPFAM" id="SSF50341">
    <property type="entry name" value="CheW-like"/>
    <property type="match status" value="2"/>
</dbReference>
<dbReference type="FunFam" id="3.30.565.10:FF:000016">
    <property type="entry name" value="Chemotaxis protein CheA, putative"/>
    <property type="match status" value="1"/>
</dbReference>
<dbReference type="SUPFAM" id="SSF52172">
    <property type="entry name" value="CheY-like"/>
    <property type="match status" value="1"/>
</dbReference>
<dbReference type="InterPro" id="IPR004105">
    <property type="entry name" value="CheA-like_dim"/>
</dbReference>
<dbReference type="SMART" id="SM01231">
    <property type="entry name" value="H-kinase_dim"/>
    <property type="match status" value="1"/>
</dbReference>
<dbReference type="PRINTS" id="PR00344">
    <property type="entry name" value="BCTRLSENSOR"/>
</dbReference>
<dbReference type="CDD" id="cd00088">
    <property type="entry name" value="HPT"/>
    <property type="match status" value="1"/>
</dbReference>
<dbReference type="Pfam" id="PF02518">
    <property type="entry name" value="HATPase_c"/>
    <property type="match status" value="1"/>
</dbReference>
<evidence type="ECO:0000259" key="9">
    <source>
        <dbReference type="PROSITE" id="PS50109"/>
    </source>
</evidence>
<evidence type="ECO:0000259" key="12">
    <source>
        <dbReference type="PROSITE" id="PS50894"/>
    </source>
</evidence>
<dbReference type="GO" id="GO:0000155">
    <property type="term" value="F:phosphorelay sensor kinase activity"/>
    <property type="evidence" value="ECO:0007669"/>
    <property type="project" value="InterPro"/>
</dbReference>
<gene>
    <name evidence="13" type="ORF">IRI77_19755</name>
</gene>
<feature type="compositionally biased region" description="Polar residues" evidence="8">
    <location>
        <begin position="126"/>
        <end position="135"/>
    </location>
</feature>
<dbReference type="CDD" id="cd00731">
    <property type="entry name" value="CheA_reg"/>
    <property type="match status" value="1"/>
</dbReference>
<keyword evidence="5" id="KW-0418">Kinase</keyword>